<gene>
    <name evidence="1" type="ORF">BS411_06355</name>
</gene>
<comment type="caution">
    <text evidence="1">The sequence shown here is derived from an EMBL/GenBank/DDBJ whole genome shotgun (WGS) entry which is preliminary data.</text>
</comment>
<protein>
    <recommendedName>
        <fullName evidence="2">Tetratricopeptide repeat protein</fullName>
    </recommendedName>
</protein>
<evidence type="ECO:0008006" key="2">
    <source>
        <dbReference type="Google" id="ProtNLM"/>
    </source>
</evidence>
<dbReference type="EMBL" id="MSAG01000011">
    <property type="protein sequence ID" value="PUX24052.1"/>
    <property type="molecule type" value="Genomic_DNA"/>
</dbReference>
<evidence type="ECO:0000313" key="1">
    <source>
        <dbReference type="EMBL" id="PUX24052.1"/>
    </source>
</evidence>
<name>A0A2T7B7Q4_9ENTR</name>
<dbReference type="RefSeq" id="WP_075197883.1">
    <property type="nucleotide sequence ID" value="NZ_CP187984.1"/>
</dbReference>
<dbReference type="AlphaFoldDB" id="A0A2T7B7Q4"/>
<reference evidence="1" key="1">
    <citation type="submission" date="2016-12" db="EMBL/GenBank/DDBJ databases">
        <title>Analysis of the Molecular Diversity Among Cronobacter Species Isolated from Filth Flies Using a Pan Genomic DNA Microarray.</title>
        <authorList>
            <person name="Pava-Ripoll M."/>
            <person name="Tall B."/>
            <person name="Farber J."/>
            <person name="Fanning S."/>
            <person name="Lehner A."/>
            <person name="Stephan R."/>
            <person name="Pagotto F."/>
            <person name="Iverson C."/>
            <person name="Ziobro G."/>
            <person name="Miller A."/>
            <person name="Pearson R."/>
            <person name="Yan Q."/>
            <person name="Kim M."/>
            <person name="Jeong S."/>
            <person name="Park J."/>
            <person name="Jun S."/>
            <person name="Choi H."/>
            <person name="Chung T."/>
            <person name="Yoo Y."/>
            <person name="Park E."/>
            <person name="Hwang S."/>
            <person name="Lee B."/>
            <person name="Sathyamoorthy V."/>
            <person name="Carter L."/>
            <person name="Mammel M."/>
            <person name="Jackson S."/>
            <person name="Kothary M."/>
            <person name="Patel I."/>
            <person name="Grim C."/>
            <person name="Gopinath G."/>
            <person name="Gangiredla J."/>
            <person name="Chase H."/>
        </authorList>
    </citation>
    <scope>NUCLEOTIDE SEQUENCE [LARGE SCALE GENOMIC DNA]</scope>
    <source>
        <strain evidence="1">MOD1-Sh41s</strain>
    </source>
</reference>
<dbReference type="SUPFAM" id="SSF48452">
    <property type="entry name" value="TPR-like"/>
    <property type="match status" value="1"/>
</dbReference>
<dbReference type="OrthoDB" id="6637938at2"/>
<proteinExistence type="predicted"/>
<dbReference type="Gene3D" id="1.25.40.10">
    <property type="entry name" value="Tetratricopeptide repeat domain"/>
    <property type="match status" value="1"/>
</dbReference>
<sequence>MTAKNPTEHAISKLELSWLDQTDDPGIKLIVWRVPANGERLLNAFFALQQHPEGRSVPDLFVTLDTPFDTGYGYSQALARDFLESLEATPDARPWDGEHFLPCYHAGALCALLEDFARAHQDDFRHAVVILNPCAVSDVAAFNRWLTQWLAAPAQRVRLLLTDTTEQPLWQPLVKAHASQVRLLVDEPDGMQVMQQTARQQSDPDSDRLLFRRYLADAMLLLERGSAAQVASRVALAMPIAQRRGWADQESVLHHLTAGAWLKEKNTPQAVAHYQQAQTAATRVADDPARGQLAVQGAFGEAGAWFADKNYTEAAKHYRRAAMLARAIPHPLFELEGHRMAGFALWQAGHRTVAMDDYAAALRAAKAIAPEERAQTTLPLVFGDLLRMHDKRRSEALDAAATRYQQTCQQLILEAEAAVSQHAAPGAEAVNAADRRLQLRLEAAFLALRQQREALIEQGDDSVRQTVRLARDMLHLHWNGLPDVAHPFDAPPGEWQSLPAWSANAPAAPISESAGSANA</sequence>
<dbReference type="InterPro" id="IPR011990">
    <property type="entry name" value="TPR-like_helical_dom_sf"/>
</dbReference>
<organism evidence="1">
    <name type="scientific">Cronobacter turicensis</name>
    <dbReference type="NCBI Taxonomy" id="413502"/>
    <lineage>
        <taxon>Bacteria</taxon>
        <taxon>Pseudomonadati</taxon>
        <taxon>Pseudomonadota</taxon>
        <taxon>Gammaproteobacteria</taxon>
        <taxon>Enterobacterales</taxon>
        <taxon>Enterobacteriaceae</taxon>
        <taxon>Cronobacter</taxon>
    </lineage>
</organism>
<accession>A0A2T7B7Q4</accession>